<name>A0A1S2LUX2_9BACI</name>
<evidence type="ECO:0000313" key="2">
    <source>
        <dbReference type="EMBL" id="OIJ16332.1"/>
    </source>
</evidence>
<dbReference type="EMBL" id="CP063356">
    <property type="protein sequence ID" value="QOY37095.1"/>
    <property type="molecule type" value="Genomic_DNA"/>
</dbReference>
<dbReference type="RefSeq" id="WP_071316401.1">
    <property type="nucleotide sequence ID" value="NZ_CP063356.2"/>
</dbReference>
<dbReference type="EMBL" id="LQXD01000061">
    <property type="protein sequence ID" value="OIJ20968.1"/>
    <property type="molecule type" value="Genomic_DNA"/>
</dbReference>
<reference evidence="4" key="4">
    <citation type="submission" date="2020-10" db="EMBL/GenBank/DDBJ databases">
        <authorList>
            <person name="Bassil N.M."/>
            <person name="Lloyd J.R."/>
        </authorList>
    </citation>
    <scope>NUCLEOTIDE SEQUENCE</scope>
    <source>
        <strain evidence="4">NB2006</strain>
    </source>
</reference>
<organism evidence="2 5">
    <name type="scientific">Anaerobacillus isosaccharinicus</name>
    <dbReference type="NCBI Taxonomy" id="1532552"/>
    <lineage>
        <taxon>Bacteria</taxon>
        <taxon>Bacillati</taxon>
        <taxon>Bacillota</taxon>
        <taxon>Bacilli</taxon>
        <taxon>Bacillales</taxon>
        <taxon>Bacillaceae</taxon>
        <taxon>Anaerobacillus</taxon>
    </lineage>
</organism>
<keyword evidence="5" id="KW-1185">Reference proteome</keyword>
<dbReference type="NCBIfam" id="TIGR04399">
    <property type="entry name" value="acc_Sec_SLAP"/>
    <property type="match status" value="1"/>
</dbReference>
<evidence type="ECO:0000256" key="1">
    <source>
        <dbReference type="SAM" id="MobiDB-lite"/>
    </source>
</evidence>
<dbReference type="AlphaFoldDB" id="A0A1S2LUX2"/>
<feature type="region of interest" description="Disordered" evidence="1">
    <location>
        <begin position="1"/>
        <end position="20"/>
    </location>
</feature>
<proteinExistence type="predicted"/>
<reference evidence="4 5" key="2">
    <citation type="journal article" date="2017" name="Genome Announc.">
        <title>Draft Genome Sequences of Four Alkaliphilic Bacteria Belonging to the Anaerobacillus Genus.</title>
        <authorList>
            <person name="Bassil N.M."/>
            <person name="Lloyd J.R."/>
        </authorList>
    </citation>
    <scope>NUCLEOTIDE SEQUENCE [LARGE SCALE GENOMIC DNA]</scope>
    <source>
        <strain evidence="4 5">NB2006</strain>
    </source>
</reference>
<dbReference type="Proteomes" id="UP000180175">
    <property type="component" value="Chromosome"/>
</dbReference>
<dbReference type="NCBIfam" id="TIGR04398">
    <property type="entry name" value="SLAP_DUP"/>
    <property type="match status" value="2"/>
</dbReference>
<dbReference type="InterPro" id="IPR030910">
    <property type="entry name" value="SLAP_dom"/>
</dbReference>
<evidence type="ECO:0000313" key="3">
    <source>
        <dbReference type="EMBL" id="OIJ20968.1"/>
    </source>
</evidence>
<gene>
    <name evidence="4" type="ORF">AWH56_005490</name>
    <name evidence="3" type="ORF">AWH56_06740</name>
    <name evidence="2" type="ORF">AWH56_11495</name>
</gene>
<dbReference type="InterPro" id="IPR030911">
    <property type="entry name" value="Sec_acc_SLAP"/>
</dbReference>
<evidence type="ECO:0000313" key="4">
    <source>
        <dbReference type="EMBL" id="QOY37095.1"/>
    </source>
</evidence>
<dbReference type="OrthoDB" id="1907642at2"/>
<accession>A0A1S2LUX2</accession>
<reference evidence="2 5" key="1">
    <citation type="submission" date="2016-10" db="EMBL/GenBank/DDBJ databases">
        <title>Draft genome sequences of four alkaliphilic bacteria belonging to the Anaerobacillus genus.</title>
        <authorList>
            <person name="Bassil N.M."/>
            <person name="Lloyd J.R."/>
        </authorList>
    </citation>
    <scope>NUCLEOTIDE SEQUENCE [LARGE SCALE GENOMIC DNA]</scope>
    <source>
        <strain evidence="2 5">NB2006</strain>
    </source>
</reference>
<dbReference type="KEGG" id="aia:AWH56_005490"/>
<dbReference type="EMBL" id="LQXD01000106">
    <property type="protein sequence ID" value="OIJ16332.1"/>
    <property type="molecule type" value="Genomic_DNA"/>
</dbReference>
<protein>
    <submittedName>
        <fullName evidence="2">Accessory Sec system S-layer assembly protein</fullName>
    </submittedName>
</protein>
<reference evidence="4 5" key="3">
    <citation type="journal article" date="2019" name="Int. J. Syst. Evol. Microbiol.">
        <title>Anaerobacillus isosaccharinicus sp. nov., an alkaliphilic bacterium which degrades isosaccharinic acid.</title>
        <authorList>
            <person name="Bassil N.M."/>
            <person name="Lloyd J.R."/>
        </authorList>
    </citation>
    <scope>NUCLEOTIDE SEQUENCE [LARGE SCALE GENOMIC DNA]</scope>
    <source>
        <strain evidence="4 5">NB2006</strain>
    </source>
</reference>
<evidence type="ECO:0000313" key="5">
    <source>
        <dbReference type="Proteomes" id="UP000180175"/>
    </source>
</evidence>
<sequence>MKHFFKKKDDTPQLQGEESAVSSNDLINETGAEVDETEVTTQLSLHPSWNLQKQDLYVYQFLNEECPPLLPNQLSLYGISLIKEDGFRVSAFIRNSLDKAIKLEETTLVLLDSQGQVLGRKAFNLSEVGEIPAKSSRPWHFLFTSKDLFSQDEPAEGWKLAFQLKPSSRKHELELADSWKNSLAEDDKKKLEEMVNNLTPPKEGEVNFLGLQAKRAETGDLHVTMLIRNGSEKDINLEQLPLIIEDANGDVVAKGGFKLEEFKVKANTSKPWTFIFPSTLVLKEDMDLSRWKAYPPKTN</sequence>